<keyword evidence="6 8" id="KW-0472">Membrane</keyword>
<dbReference type="HOGENOM" id="CLU_004317_0_1_10"/>
<evidence type="ECO:0000259" key="11">
    <source>
        <dbReference type="Pfam" id="PF00593"/>
    </source>
</evidence>
<evidence type="ECO:0000256" key="8">
    <source>
        <dbReference type="PROSITE-ProRule" id="PRU01360"/>
    </source>
</evidence>
<dbReference type="GO" id="GO:0009279">
    <property type="term" value="C:cell outer membrane"/>
    <property type="evidence" value="ECO:0007669"/>
    <property type="project" value="UniProtKB-SubCell"/>
</dbReference>
<dbReference type="Gene3D" id="2.60.40.1120">
    <property type="entry name" value="Carboxypeptidase-like, regulatory domain"/>
    <property type="match status" value="1"/>
</dbReference>
<proteinExistence type="inferred from homology"/>
<feature type="signal peptide" evidence="10">
    <location>
        <begin position="1"/>
        <end position="21"/>
    </location>
</feature>
<dbReference type="NCBIfam" id="TIGR04056">
    <property type="entry name" value="OMP_RagA_SusC"/>
    <property type="match status" value="1"/>
</dbReference>
<dbReference type="InterPro" id="IPR023996">
    <property type="entry name" value="TonB-dep_OMP_SusC/RagA"/>
</dbReference>
<evidence type="ECO:0000256" key="7">
    <source>
        <dbReference type="ARBA" id="ARBA00023237"/>
    </source>
</evidence>
<evidence type="ECO:0000259" key="12">
    <source>
        <dbReference type="Pfam" id="PF07715"/>
    </source>
</evidence>
<keyword evidence="3 8" id="KW-1134">Transmembrane beta strand</keyword>
<name>A0A069QD50_HOYLO</name>
<keyword evidence="5 9" id="KW-0798">TonB box</keyword>
<dbReference type="InterPro" id="IPR023997">
    <property type="entry name" value="TonB-dep_OMP_SusC/RagA_CS"/>
</dbReference>
<dbReference type="InterPro" id="IPR037066">
    <property type="entry name" value="Plug_dom_sf"/>
</dbReference>
<dbReference type="Gene3D" id="2.170.130.10">
    <property type="entry name" value="TonB-dependent receptor, plug domain"/>
    <property type="match status" value="1"/>
</dbReference>
<dbReference type="FunFam" id="2.170.130.10:FF:000003">
    <property type="entry name" value="SusC/RagA family TonB-linked outer membrane protein"/>
    <property type="match status" value="1"/>
</dbReference>
<dbReference type="InterPro" id="IPR036942">
    <property type="entry name" value="Beta-barrel_TonB_sf"/>
</dbReference>
<sequence length="1076" mass="120114">MTKRLILFFVGVFLTAGMALAQTHVGGVVVSLPDNEPVVGASVKVVGTTTGTVTDIDGKFSISVPTNAKLEFSYIGMKSKVLTAKANMRVELETEDNTIDEVMVVAFGTQKKSAFTGSAAVVSSKDLSKRISTNVSSTLAGTVPGFQMREASGEPGASNGKMNIRGISSLKAKTDPLIIVDGAPYAGSLSNIPQQDIESVTVLKDAASAALYGARGASGVILITTKRGNTSEAIVTVDMKWGSNSRAIQDYDVIKDPGQYYETYYGMLRNKYYYNDGMSASDAHTKANTEMLSQLGYNVYTVPTGEQLIGEDGKLNPKATLGRTYKASNGETYHMTPDDWTKEAYRSSFRQDYNVSVSGGNTRSSFFASAGYLKDNGVILYSDYERYTARLKADYQAKKWLKVGGNIDYVHSSKNQNPKMDDQLNSSNLLYFTSMIAPIYPLYVRTLDANGNPVIRTDKNGNPHYDYGVPGNNFVDNAPRAFSSQGNPLGANRYNQKNFLVNQFNGTFNIDIVFTEWLKFNATSNLNFQHITRSEYDNSLYGPKVNVNGELTKYQYYYLRTNNVQTLDFHKVFGDHDVDVLAGHEYYNDQLRYLNGTATGGFSPKILELDAFATKSDNRSYAERYNVEGWFSRMLYSYKDKYYGSLSYRRDASSRFKKENRWGDFWSIGGAWNIEKESFFNIPWVNHLKLKLSLGQQGNDALGENWFYADQYRLSKSSDTTMSPSFRMPGNPDLTWETTTNLNVGVEFSLWKNLLSGSIDVYSKKISDMLFWLSLPEFSGTRGYYANVGDMRNSGLELSLTATPIRTRDITWSITAMLAHNTTKILKLPQQKTQDYGGYVDNGTGHECWYEVGKPLYNMLLPEYAGVNEHGQALYYVDTDVAVKDRSSFPNKKRNGTTTKISEASFYEQGSVLPKASGGFSTTVEAYGFDATFTFDYQLGGKVYDSRYASLMNPVESQPTGSNFHKDVLKSWTPNNTSSNIPRFQYGEDYSAKSSNRWLTNASYLNFQSFTVGYTLPRTLTGRYKISTLRVYVAGENLYFWSARKGFDPRYSFDGNKSVGVYSPTRNITGGLQVTF</sequence>
<protein>
    <submittedName>
        <fullName evidence="13">TonB-dependent receptor plug domain protein</fullName>
    </submittedName>
</protein>
<dbReference type="eggNOG" id="COG4771">
    <property type="taxonomic scope" value="Bacteria"/>
</dbReference>
<comment type="subcellular location">
    <subcellularLocation>
        <location evidence="1 8">Cell outer membrane</location>
        <topology evidence="1 8">Multi-pass membrane protein</topology>
    </subcellularLocation>
</comment>
<comment type="similarity">
    <text evidence="8 9">Belongs to the TonB-dependent receptor family.</text>
</comment>
<dbReference type="InterPro" id="IPR039426">
    <property type="entry name" value="TonB-dep_rcpt-like"/>
</dbReference>
<dbReference type="Gene3D" id="2.40.170.20">
    <property type="entry name" value="TonB-dependent receptor, beta-barrel domain"/>
    <property type="match status" value="1"/>
</dbReference>
<dbReference type="Pfam" id="PF13715">
    <property type="entry name" value="CarbopepD_reg_2"/>
    <property type="match status" value="1"/>
</dbReference>
<dbReference type="SUPFAM" id="SSF49464">
    <property type="entry name" value="Carboxypeptidase regulatory domain-like"/>
    <property type="match status" value="1"/>
</dbReference>
<keyword evidence="7 8" id="KW-0998">Cell outer membrane</keyword>
<organism evidence="13 14">
    <name type="scientific">Hoylesella loescheii DSM 19665 = JCM 12249 = ATCC 15930</name>
    <dbReference type="NCBI Taxonomy" id="1122985"/>
    <lineage>
        <taxon>Bacteria</taxon>
        <taxon>Pseudomonadati</taxon>
        <taxon>Bacteroidota</taxon>
        <taxon>Bacteroidia</taxon>
        <taxon>Bacteroidales</taxon>
        <taxon>Prevotellaceae</taxon>
        <taxon>Hoylesella</taxon>
    </lineage>
</organism>
<dbReference type="PROSITE" id="PS52016">
    <property type="entry name" value="TONB_DEPENDENT_REC_3"/>
    <property type="match status" value="1"/>
</dbReference>
<dbReference type="InterPro" id="IPR000531">
    <property type="entry name" value="Beta-barrel_TonB"/>
</dbReference>
<evidence type="ECO:0000256" key="5">
    <source>
        <dbReference type="ARBA" id="ARBA00023077"/>
    </source>
</evidence>
<feature type="domain" description="TonB-dependent receptor plug" evidence="12">
    <location>
        <begin position="113"/>
        <end position="220"/>
    </location>
</feature>
<dbReference type="EMBL" id="JNGW01000143">
    <property type="protein sequence ID" value="KDR50700.1"/>
    <property type="molecule type" value="Genomic_DNA"/>
</dbReference>
<evidence type="ECO:0000256" key="1">
    <source>
        <dbReference type="ARBA" id="ARBA00004571"/>
    </source>
</evidence>
<evidence type="ECO:0000256" key="6">
    <source>
        <dbReference type="ARBA" id="ARBA00023136"/>
    </source>
</evidence>
<evidence type="ECO:0000256" key="10">
    <source>
        <dbReference type="SAM" id="SignalP"/>
    </source>
</evidence>
<evidence type="ECO:0000313" key="14">
    <source>
        <dbReference type="Proteomes" id="UP000027442"/>
    </source>
</evidence>
<dbReference type="SUPFAM" id="SSF56935">
    <property type="entry name" value="Porins"/>
    <property type="match status" value="1"/>
</dbReference>
<keyword evidence="10" id="KW-0732">Signal</keyword>
<evidence type="ECO:0000256" key="9">
    <source>
        <dbReference type="RuleBase" id="RU003357"/>
    </source>
</evidence>
<keyword evidence="13" id="KW-0675">Receptor</keyword>
<gene>
    <name evidence="13" type="ORF">HMPREF1991_03245</name>
</gene>
<keyword evidence="14" id="KW-1185">Reference proteome</keyword>
<dbReference type="InterPro" id="IPR008969">
    <property type="entry name" value="CarboxyPept-like_regulatory"/>
</dbReference>
<dbReference type="Pfam" id="PF00593">
    <property type="entry name" value="TonB_dep_Rec_b-barrel"/>
    <property type="match status" value="1"/>
</dbReference>
<dbReference type="AlphaFoldDB" id="A0A069QD50"/>
<feature type="domain" description="TonB-dependent receptor-like beta-barrel" evidence="11">
    <location>
        <begin position="455"/>
        <end position="1038"/>
    </location>
</feature>
<evidence type="ECO:0000256" key="2">
    <source>
        <dbReference type="ARBA" id="ARBA00022448"/>
    </source>
</evidence>
<comment type="caution">
    <text evidence="13">The sequence shown here is derived from an EMBL/GenBank/DDBJ whole genome shotgun (WGS) entry which is preliminary data.</text>
</comment>
<evidence type="ECO:0000256" key="4">
    <source>
        <dbReference type="ARBA" id="ARBA00022692"/>
    </source>
</evidence>
<dbReference type="PATRIC" id="fig|1122985.7.peg.3361"/>
<dbReference type="RefSeq" id="WP_026292520.1">
    <property type="nucleotide sequence ID" value="NZ_KB899215.1"/>
</dbReference>
<dbReference type="NCBIfam" id="TIGR04057">
    <property type="entry name" value="SusC_RagA_signa"/>
    <property type="match status" value="1"/>
</dbReference>
<evidence type="ECO:0000256" key="3">
    <source>
        <dbReference type="ARBA" id="ARBA00022452"/>
    </source>
</evidence>
<dbReference type="Pfam" id="PF07715">
    <property type="entry name" value="Plug"/>
    <property type="match status" value="1"/>
</dbReference>
<accession>A0A069QD50</accession>
<dbReference type="InterPro" id="IPR012910">
    <property type="entry name" value="Plug_dom"/>
</dbReference>
<reference evidence="13 14" key="1">
    <citation type="submission" date="2013-08" db="EMBL/GenBank/DDBJ databases">
        <authorList>
            <person name="Weinstock G."/>
            <person name="Sodergren E."/>
            <person name="Wylie T."/>
            <person name="Fulton L."/>
            <person name="Fulton R."/>
            <person name="Fronick C."/>
            <person name="O'Laughlin M."/>
            <person name="Godfrey J."/>
            <person name="Miner T."/>
            <person name="Herter B."/>
            <person name="Appelbaum E."/>
            <person name="Cordes M."/>
            <person name="Lek S."/>
            <person name="Wollam A."/>
            <person name="Pepin K.H."/>
            <person name="Palsikar V.B."/>
            <person name="Mitreva M."/>
            <person name="Wilson R.K."/>
        </authorList>
    </citation>
    <scope>NUCLEOTIDE SEQUENCE [LARGE SCALE GENOMIC DNA]</scope>
    <source>
        <strain evidence="13 14">ATCC 15930</strain>
    </source>
</reference>
<keyword evidence="2 8" id="KW-0813">Transport</keyword>
<dbReference type="Proteomes" id="UP000027442">
    <property type="component" value="Unassembled WGS sequence"/>
</dbReference>
<evidence type="ECO:0000313" key="13">
    <source>
        <dbReference type="EMBL" id="KDR50700.1"/>
    </source>
</evidence>
<feature type="chain" id="PRO_5001665100" evidence="10">
    <location>
        <begin position="22"/>
        <end position="1076"/>
    </location>
</feature>
<keyword evidence="4 8" id="KW-0812">Transmembrane</keyword>